<name>A0ABR0SQN7_9HYPO</name>
<feature type="repeat" description="WD" evidence="3">
    <location>
        <begin position="133"/>
        <end position="159"/>
    </location>
</feature>
<sequence length="240" mass="27067">MFTSVWDISTEEPRKLWEFGPKLFARWPAVFSQDSKYIASHAGESVNVWDLETGDCISASANGIQVARYEHPLMGLSAEREITALVFLGEEHHLAMGSCDGTIQIWHSSDDKIETVEARGSRILSMMMARIGDMKLLISSSKDGMVKFWNVNTRTCTCTLTNAEGMFQLVGHPTNSSIIYTNRRALDLDKLSFDDERHSERSITELYQGHGLSHDEAWVAKDGKNVPWLPPSIGFWVRRV</sequence>
<dbReference type="PANTHER" id="PTHR19848:SF8">
    <property type="entry name" value="F-BOX AND WD REPEAT DOMAIN CONTAINING 7"/>
    <property type="match status" value="1"/>
</dbReference>
<accession>A0ABR0SQN7</accession>
<dbReference type="PROSITE" id="PS50082">
    <property type="entry name" value="WD_REPEATS_2"/>
    <property type="match status" value="1"/>
</dbReference>
<evidence type="ECO:0000313" key="5">
    <source>
        <dbReference type="Proteomes" id="UP001338125"/>
    </source>
</evidence>
<gene>
    <name evidence="4" type="ORF">PT974_07480</name>
</gene>
<dbReference type="SMART" id="SM00320">
    <property type="entry name" value="WD40"/>
    <property type="match status" value="2"/>
</dbReference>
<dbReference type="Gene3D" id="2.130.10.10">
    <property type="entry name" value="YVTN repeat-like/Quinoprotein amine dehydrogenase"/>
    <property type="match status" value="2"/>
</dbReference>
<evidence type="ECO:0000313" key="4">
    <source>
        <dbReference type="EMBL" id="KAK5994040.1"/>
    </source>
</evidence>
<proteinExistence type="predicted"/>
<evidence type="ECO:0000256" key="3">
    <source>
        <dbReference type="PROSITE-ProRule" id="PRU00221"/>
    </source>
</evidence>
<keyword evidence="2" id="KW-0677">Repeat</keyword>
<keyword evidence="5" id="KW-1185">Reference proteome</keyword>
<dbReference type="Proteomes" id="UP001338125">
    <property type="component" value="Unassembled WGS sequence"/>
</dbReference>
<comment type="caution">
    <text evidence="4">The sequence shown here is derived from an EMBL/GenBank/DDBJ whole genome shotgun (WGS) entry which is preliminary data.</text>
</comment>
<dbReference type="Pfam" id="PF00400">
    <property type="entry name" value="WD40"/>
    <property type="match status" value="2"/>
</dbReference>
<dbReference type="InterPro" id="IPR015943">
    <property type="entry name" value="WD40/YVTN_repeat-like_dom_sf"/>
</dbReference>
<dbReference type="InterPro" id="IPR011047">
    <property type="entry name" value="Quinoprotein_ADH-like_sf"/>
</dbReference>
<evidence type="ECO:0000256" key="2">
    <source>
        <dbReference type="ARBA" id="ARBA00022737"/>
    </source>
</evidence>
<protein>
    <submittedName>
        <fullName evidence="4">Transcriptional repressor tup11-like protein</fullName>
    </submittedName>
</protein>
<dbReference type="EMBL" id="JAVFKD010000012">
    <property type="protein sequence ID" value="KAK5994040.1"/>
    <property type="molecule type" value="Genomic_DNA"/>
</dbReference>
<keyword evidence="1 3" id="KW-0853">WD repeat</keyword>
<organism evidence="4 5">
    <name type="scientific">Cladobotryum mycophilum</name>
    <dbReference type="NCBI Taxonomy" id="491253"/>
    <lineage>
        <taxon>Eukaryota</taxon>
        <taxon>Fungi</taxon>
        <taxon>Dikarya</taxon>
        <taxon>Ascomycota</taxon>
        <taxon>Pezizomycotina</taxon>
        <taxon>Sordariomycetes</taxon>
        <taxon>Hypocreomycetidae</taxon>
        <taxon>Hypocreales</taxon>
        <taxon>Hypocreaceae</taxon>
        <taxon>Cladobotryum</taxon>
    </lineage>
</organism>
<dbReference type="PANTHER" id="PTHR19848">
    <property type="entry name" value="WD40 REPEAT PROTEIN"/>
    <property type="match status" value="1"/>
</dbReference>
<dbReference type="SUPFAM" id="SSF50998">
    <property type="entry name" value="Quinoprotein alcohol dehydrogenase-like"/>
    <property type="match status" value="1"/>
</dbReference>
<reference evidence="4 5" key="1">
    <citation type="submission" date="2024-01" db="EMBL/GenBank/DDBJ databases">
        <title>Complete genome of Cladobotryum mycophilum ATHUM6906.</title>
        <authorList>
            <person name="Christinaki A.C."/>
            <person name="Myridakis A.I."/>
            <person name="Kouvelis V.N."/>
        </authorList>
    </citation>
    <scope>NUCLEOTIDE SEQUENCE [LARGE SCALE GENOMIC DNA]</scope>
    <source>
        <strain evidence="4 5">ATHUM6906</strain>
    </source>
</reference>
<dbReference type="InterPro" id="IPR001680">
    <property type="entry name" value="WD40_rpt"/>
</dbReference>
<evidence type="ECO:0000256" key="1">
    <source>
        <dbReference type="ARBA" id="ARBA00022574"/>
    </source>
</evidence>